<dbReference type="Proteomes" id="UP001597544">
    <property type="component" value="Unassembled WGS sequence"/>
</dbReference>
<proteinExistence type="predicted"/>
<keyword evidence="1" id="KW-0472">Membrane</keyword>
<accession>A0ABW5IKF5</accession>
<feature type="transmembrane region" description="Helical" evidence="1">
    <location>
        <begin position="6"/>
        <end position="21"/>
    </location>
</feature>
<dbReference type="RefSeq" id="WP_377504528.1">
    <property type="nucleotide sequence ID" value="NZ_JBHULU010000010.1"/>
</dbReference>
<evidence type="ECO:0000256" key="1">
    <source>
        <dbReference type="SAM" id="Phobius"/>
    </source>
</evidence>
<feature type="transmembrane region" description="Helical" evidence="1">
    <location>
        <begin position="402"/>
        <end position="420"/>
    </location>
</feature>
<feature type="transmembrane region" description="Helical" evidence="1">
    <location>
        <begin position="376"/>
        <end position="396"/>
    </location>
</feature>
<evidence type="ECO:0000313" key="3">
    <source>
        <dbReference type="Proteomes" id="UP001597544"/>
    </source>
</evidence>
<protein>
    <recommendedName>
        <fullName evidence="4">Glycosyltransferase RgtA/B/C/D-like domain-containing protein</fullName>
    </recommendedName>
</protein>
<feature type="transmembrane region" description="Helical" evidence="1">
    <location>
        <begin position="157"/>
        <end position="176"/>
    </location>
</feature>
<keyword evidence="3" id="KW-1185">Reference proteome</keyword>
<feature type="transmembrane region" description="Helical" evidence="1">
    <location>
        <begin position="214"/>
        <end position="240"/>
    </location>
</feature>
<feature type="transmembrane region" description="Helical" evidence="1">
    <location>
        <begin position="341"/>
        <end position="364"/>
    </location>
</feature>
<sequence length="433" mass="49430">MSVIVFFTNIMLLLLLVWWLWKQPCLNSIRPYVLPALAFKLVCGVLVGLLYHHYYKEGDTITFKNASLILSSYAKQDLTGYIRLILFNEFSSESFRSSVPFSRLPNFSNSFFFIKLLSLFNLLTNSSYYLNALYLSLFSFWGTATLVTTLVKLEPKYKMAAVIAFLYFPSVVFWSSGVLKDSLIFGSMCWVIAMALELASGKRLEKLNWLLMPLLLYLFVRLKFFLALLLLPLLLIYLLVRITANKTKHLKSLGAQLVAVGLSACFFGVIGAWLVKEYNNAFFYRNLVYTYDEMLKLSVGQPSIKFTKLEPTLSSMLLNAPEALFGAIYRPFIWEAANNPLHLLMGFENLVILLLTIVAIAALLLQKKRLPTPKQLLFLLIILSFGVIIGLTTPNFGTLSRYRIAFLPFLVYLLLQSSYVQHLLQKLQAKPHF</sequence>
<reference evidence="3" key="1">
    <citation type="journal article" date="2019" name="Int. J. Syst. Evol. Microbiol.">
        <title>The Global Catalogue of Microorganisms (GCM) 10K type strain sequencing project: providing services to taxonomists for standard genome sequencing and annotation.</title>
        <authorList>
            <consortium name="The Broad Institute Genomics Platform"/>
            <consortium name="The Broad Institute Genome Sequencing Center for Infectious Disease"/>
            <person name="Wu L."/>
            <person name="Ma J."/>
        </authorList>
    </citation>
    <scope>NUCLEOTIDE SEQUENCE [LARGE SCALE GENOMIC DNA]</scope>
    <source>
        <strain evidence="3">KCTC 42498</strain>
    </source>
</reference>
<organism evidence="2 3">
    <name type="scientific">Pontibacter locisalis</name>
    <dbReference type="NCBI Taxonomy" id="1719035"/>
    <lineage>
        <taxon>Bacteria</taxon>
        <taxon>Pseudomonadati</taxon>
        <taxon>Bacteroidota</taxon>
        <taxon>Cytophagia</taxon>
        <taxon>Cytophagales</taxon>
        <taxon>Hymenobacteraceae</taxon>
        <taxon>Pontibacter</taxon>
    </lineage>
</organism>
<gene>
    <name evidence="2" type="ORF">ACFSRY_07065</name>
</gene>
<keyword evidence="1" id="KW-0812">Transmembrane</keyword>
<evidence type="ECO:0008006" key="4">
    <source>
        <dbReference type="Google" id="ProtNLM"/>
    </source>
</evidence>
<keyword evidence="1" id="KW-1133">Transmembrane helix</keyword>
<feature type="transmembrane region" description="Helical" evidence="1">
    <location>
        <begin position="131"/>
        <end position="151"/>
    </location>
</feature>
<name>A0ABW5IKF5_9BACT</name>
<comment type="caution">
    <text evidence="2">The sequence shown here is derived from an EMBL/GenBank/DDBJ whole genome shotgun (WGS) entry which is preliminary data.</text>
</comment>
<evidence type="ECO:0000313" key="2">
    <source>
        <dbReference type="EMBL" id="MFD2513621.1"/>
    </source>
</evidence>
<dbReference type="EMBL" id="JBHULU010000010">
    <property type="protein sequence ID" value="MFD2513621.1"/>
    <property type="molecule type" value="Genomic_DNA"/>
</dbReference>
<feature type="transmembrane region" description="Helical" evidence="1">
    <location>
        <begin position="33"/>
        <end position="54"/>
    </location>
</feature>
<feature type="transmembrane region" description="Helical" evidence="1">
    <location>
        <begin position="252"/>
        <end position="275"/>
    </location>
</feature>